<comment type="caution">
    <text evidence="2">The sequence shown here is derived from an EMBL/GenBank/DDBJ whole genome shotgun (WGS) entry which is preliminary data.</text>
</comment>
<evidence type="ECO:0000256" key="1">
    <source>
        <dbReference type="SAM" id="MobiDB-lite"/>
    </source>
</evidence>
<gene>
    <name evidence="2" type="ORF">C1H69_22855</name>
</gene>
<protein>
    <submittedName>
        <fullName evidence="2">Uncharacterized protein</fullName>
    </submittedName>
</protein>
<name>A0A2N7TUC8_9GAMM</name>
<feature type="region of interest" description="Disordered" evidence="1">
    <location>
        <begin position="298"/>
        <end position="317"/>
    </location>
</feature>
<dbReference type="EMBL" id="PNRF01000050">
    <property type="protein sequence ID" value="PMR71776.1"/>
    <property type="molecule type" value="Genomic_DNA"/>
</dbReference>
<organism evidence="2 3">
    <name type="scientific">Billgrantia endophytica</name>
    <dbReference type="NCBI Taxonomy" id="2033802"/>
    <lineage>
        <taxon>Bacteria</taxon>
        <taxon>Pseudomonadati</taxon>
        <taxon>Pseudomonadota</taxon>
        <taxon>Gammaproteobacteria</taxon>
        <taxon>Oceanospirillales</taxon>
        <taxon>Halomonadaceae</taxon>
        <taxon>Billgrantia</taxon>
    </lineage>
</organism>
<keyword evidence="3" id="KW-1185">Reference proteome</keyword>
<proteinExistence type="predicted"/>
<sequence length="317" mass="36949">MRVNFTPRGLDEDINTPHQKIAERLTLTEYSEFKSISKVYDFAEKHYEKAQELEPGLSGKKPASQTRKPRRKAIPELESGISGFDPDAQEDMEEDSPHKVYRKFDKKGVELPLVLQLTEEEYMKEHERAVDKLMQSASISNGDPNLKPYDTIMRTLLSMMDHRGYINDYLTIDQNRKTLEFDKSELKRDALYVKKEKEHKKQIEQDYKVISGEMDSMELDKPSQEILRDINAMTDFAVNNNGNNVSEMNKEQKRFFTDILKPMEQKISKHENKGMDLRKPDGSLDPNKLGQLYVETKKQAIDKHQKKAKRKENTLSM</sequence>
<accession>A0A2N7TUC8</accession>
<evidence type="ECO:0000313" key="3">
    <source>
        <dbReference type="Proteomes" id="UP000235803"/>
    </source>
</evidence>
<dbReference type="AlphaFoldDB" id="A0A2N7TUC8"/>
<feature type="region of interest" description="Disordered" evidence="1">
    <location>
        <begin position="50"/>
        <end position="97"/>
    </location>
</feature>
<dbReference type="RefSeq" id="WP_102655685.1">
    <property type="nucleotide sequence ID" value="NZ_PNRF01000050.1"/>
</dbReference>
<reference evidence="2 3" key="1">
    <citation type="submission" date="2018-01" db="EMBL/GenBank/DDBJ databases">
        <title>Halomonas endophytica sp. nov., isolated from storage liquid in the stems of Populus euphratica.</title>
        <authorList>
            <person name="Chen C."/>
        </authorList>
    </citation>
    <scope>NUCLEOTIDE SEQUENCE [LARGE SCALE GENOMIC DNA]</scope>
    <source>
        <strain evidence="2 3">MC28</strain>
    </source>
</reference>
<evidence type="ECO:0000313" key="2">
    <source>
        <dbReference type="EMBL" id="PMR71776.1"/>
    </source>
</evidence>
<dbReference type="Proteomes" id="UP000235803">
    <property type="component" value="Unassembled WGS sequence"/>
</dbReference>